<feature type="domain" description="Glucose-methanol-choline oxidoreductase N-terminal" evidence="4">
    <location>
        <begin position="373"/>
        <end position="387"/>
    </location>
</feature>
<dbReference type="GO" id="GO:0050660">
    <property type="term" value="F:flavin adenine dinucleotide binding"/>
    <property type="evidence" value="ECO:0007669"/>
    <property type="project" value="InterPro"/>
</dbReference>
<dbReference type="InParanoid" id="A0A7C8MS54"/>
<dbReference type="InterPro" id="IPR012132">
    <property type="entry name" value="GMC_OxRdtase"/>
</dbReference>
<dbReference type="EMBL" id="WUBL01000076">
    <property type="protein sequence ID" value="KAF2966987.1"/>
    <property type="molecule type" value="Genomic_DNA"/>
</dbReference>
<feature type="signal peptide" evidence="3">
    <location>
        <begin position="1"/>
        <end position="19"/>
    </location>
</feature>
<keyword evidence="6" id="KW-1185">Reference proteome</keyword>
<dbReference type="PANTHER" id="PTHR11552:SF213">
    <property type="entry name" value="DEHYDROGENASE, PUTATIVE-RELATED"/>
    <property type="match status" value="1"/>
</dbReference>
<protein>
    <recommendedName>
        <fullName evidence="4">Glucose-methanol-choline oxidoreductase N-terminal domain-containing protein</fullName>
    </recommendedName>
</protein>
<comment type="cofactor">
    <cofactor evidence="2">
        <name>FAD</name>
        <dbReference type="ChEBI" id="CHEBI:57692"/>
    </cofactor>
</comment>
<evidence type="ECO:0000313" key="5">
    <source>
        <dbReference type="EMBL" id="KAF2966987.1"/>
    </source>
</evidence>
<evidence type="ECO:0000313" key="6">
    <source>
        <dbReference type="Proteomes" id="UP000481858"/>
    </source>
</evidence>
<dbReference type="InterPro" id="IPR000172">
    <property type="entry name" value="GMC_OxRdtase_N"/>
</dbReference>
<reference evidence="5 6" key="1">
    <citation type="submission" date="2019-12" db="EMBL/GenBank/DDBJ databases">
        <title>Draft genome sequence of the ascomycete Xylaria multiplex DSM 110363.</title>
        <authorList>
            <person name="Buettner E."/>
            <person name="Kellner H."/>
        </authorList>
    </citation>
    <scope>NUCLEOTIDE SEQUENCE [LARGE SCALE GENOMIC DNA]</scope>
    <source>
        <strain evidence="5 6">DSM 110363</strain>
    </source>
</reference>
<name>A0A7C8MS54_9PEZI</name>
<keyword evidence="2" id="KW-0285">Flavoprotein</keyword>
<accession>A0A7C8MS54</accession>
<evidence type="ECO:0000259" key="4">
    <source>
        <dbReference type="PROSITE" id="PS00624"/>
    </source>
</evidence>
<dbReference type="Pfam" id="PF00732">
    <property type="entry name" value="GMC_oxred_N"/>
    <property type="match status" value="1"/>
</dbReference>
<dbReference type="Pfam" id="PF05199">
    <property type="entry name" value="GMC_oxred_C"/>
    <property type="match status" value="1"/>
</dbReference>
<dbReference type="GO" id="GO:0016614">
    <property type="term" value="F:oxidoreductase activity, acting on CH-OH group of donors"/>
    <property type="evidence" value="ECO:0007669"/>
    <property type="project" value="InterPro"/>
</dbReference>
<organism evidence="5 6">
    <name type="scientific">Xylaria multiplex</name>
    <dbReference type="NCBI Taxonomy" id="323545"/>
    <lineage>
        <taxon>Eukaryota</taxon>
        <taxon>Fungi</taxon>
        <taxon>Dikarya</taxon>
        <taxon>Ascomycota</taxon>
        <taxon>Pezizomycotina</taxon>
        <taxon>Sordariomycetes</taxon>
        <taxon>Xylariomycetidae</taxon>
        <taxon>Xylariales</taxon>
        <taxon>Xylariaceae</taxon>
        <taxon>Xylaria</taxon>
    </lineage>
</organism>
<evidence type="ECO:0000256" key="3">
    <source>
        <dbReference type="SAM" id="SignalP"/>
    </source>
</evidence>
<dbReference type="InterPro" id="IPR007867">
    <property type="entry name" value="GMC_OxRtase_C"/>
</dbReference>
<comment type="caution">
    <text evidence="5">The sequence shown here is derived from an EMBL/GenBank/DDBJ whole genome shotgun (WGS) entry which is preliminary data.</text>
</comment>
<sequence>MRFTGLVLSSAILAGTALSLSHHGEKHSPFIQNLRRSTNETVNYDYVVVGSGPGGGPVAANLAIAGFKVLLIDAGGDSGDATKEIVPGLHFLASEFEETAWSFWVNHYDDIGQQRKDSKMIYKLPNGTEYRGLDPPAGAKPVGILYPRAGTLGGCSRHNAMITMYPFDQDWDNIAALTGDDSWGAKPMRKHFQEIENNKYLPSSIVGHGYGGWLTTQVAYLGLILEDFKFLNLVLSGATASGKGLLTGLISTVANLANIFAIDINAPGQLGKPGLYQVPTAINEGVRVSTRERILDVANAANDDGTRKYHLDIKLNTLVTKINFDDSNGIPRAIGVEHMEGKSLYRADARSTTARVTGTGSVRASREVIVSGGAYNTPQLLKLSGIGPASELESFGIPVVVDLPGVGTNMQDRYENAVISVSDKDYDLTKDCTFFLGDRPDPCLEKWEAGKTQASKGVYGSNGGAVAYVLKSSVADEDADIIILGAPGAFPGYFPGYSVYSLSDKRHWSWLILKGHTRNRAGTVKLVSTDPRDMPNITFNNFAQGGEEDTQALYEALQWSRRAMDTYVPTFGEFEENWPGRNYTDETLIKEWLQNEAWGHHASCTCPMGTDDDPMAVLDSNLKVRGVQGLRVVDASVFPRIPGFYIASAIYIMSQKASEMIIADAKAETK</sequence>
<dbReference type="OrthoDB" id="269227at2759"/>
<dbReference type="PIRSF" id="PIRSF000137">
    <property type="entry name" value="Alcohol_oxidase"/>
    <property type="match status" value="1"/>
</dbReference>
<feature type="binding site" evidence="2">
    <location>
        <position position="319"/>
    </location>
    <ligand>
        <name>FAD</name>
        <dbReference type="ChEBI" id="CHEBI:57692"/>
    </ligand>
</feature>
<gene>
    <name evidence="5" type="ORF">GQX73_g6567</name>
</gene>
<dbReference type="SUPFAM" id="SSF51905">
    <property type="entry name" value="FAD/NAD(P)-binding domain"/>
    <property type="match status" value="1"/>
</dbReference>
<dbReference type="PANTHER" id="PTHR11552">
    <property type="entry name" value="GLUCOSE-METHANOL-CHOLINE GMC OXIDOREDUCTASE"/>
    <property type="match status" value="1"/>
</dbReference>
<dbReference type="AlphaFoldDB" id="A0A7C8MS54"/>
<dbReference type="InterPro" id="IPR036188">
    <property type="entry name" value="FAD/NAD-bd_sf"/>
</dbReference>
<keyword evidence="2" id="KW-0274">FAD</keyword>
<dbReference type="PROSITE" id="PS00624">
    <property type="entry name" value="GMC_OXRED_2"/>
    <property type="match status" value="1"/>
</dbReference>
<dbReference type="SUPFAM" id="SSF54373">
    <property type="entry name" value="FAD-linked reductases, C-terminal domain"/>
    <property type="match status" value="1"/>
</dbReference>
<keyword evidence="3" id="KW-0732">Signal</keyword>
<feature type="chain" id="PRO_5029022932" description="Glucose-methanol-choline oxidoreductase N-terminal domain-containing protein" evidence="3">
    <location>
        <begin position="20"/>
        <end position="670"/>
    </location>
</feature>
<dbReference type="Gene3D" id="3.30.560.10">
    <property type="entry name" value="Glucose Oxidase, domain 3"/>
    <property type="match status" value="1"/>
</dbReference>
<evidence type="ECO:0000256" key="1">
    <source>
        <dbReference type="ARBA" id="ARBA00010790"/>
    </source>
</evidence>
<comment type="similarity">
    <text evidence="1">Belongs to the GMC oxidoreductase family.</text>
</comment>
<dbReference type="Proteomes" id="UP000481858">
    <property type="component" value="Unassembled WGS sequence"/>
</dbReference>
<proteinExistence type="inferred from homology"/>
<evidence type="ECO:0000256" key="2">
    <source>
        <dbReference type="PIRSR" id="PIRSR000137-2"/>
    </source>
</evidence>
<dbReference type="Gene3D" id="3.50.50.60">
    <property type="entry name" value="FAD/NAD(P)-binding domain"/>
    <property type="match status" value="1"/>
</dbReference>